<evidence type="ECO:0000256" key="1">
    <source>
        <dbReference type="SAM" id="MobiDB-lite"/>
    </source>
</evidence>
<comment type="caution">
    <text evidence="2">The sequence shown here is derived from an EMBL/GenBank/DDBJ whole genome shotgun (WGS) entry which is preliminary data.</text>
</comment>
<protein>
    <submittedName>
        <fullName evidence="2">Uncharacterized protein</fullName>
    </submittedName>
</protein>
<reference evidence="2 3" key="1">
    <citation type="submission" date="2019-02" db="EMBL/GenBank/DDBJ databases">
        <title>Deep-cultivation of Planctomycetes and their phenomic and genomic characterization uncovers novel biology.</title>
        <authorList>
            <person name="Wiegand S."/>
            <person name="Jogler M."/>
            <person name="Boedeker C."/>
            <person name="Pinto D."/>
            <person name="Vollmers J."/>
            <person name="Rivas-Marin E."/>
            <person name="Kohn T."/>
            <person name="Peeters S.H."/>
            <person name="Heuer A."/>
            <person name="Rast P."/>
            <person name="Oberbeckmann S."/>
            <person name="Bunk B."/>
            <person name="Jeske O."/>
            <person name="Meyerdierks A."/>
            <person name="Storesund J.E."/>
            <person name="Kallscheuer N."/>
            <person name="Luecker S."/>
            <person name="Lage O.M."/>
            <person name="Pohl T."/>
            <person name="Merkel B.J."/>
            <person name="Hornburger P."/>
            <person name="Mueller R.-W."/>
            <person name="Bruemmer F."/>
            <person name="Labrenz M."/>
            <person name="Spormann A.M."/>
            <person name="Op Den Camp H."/>
            <person name="Overmann J."/>
            <person name="Amann R."/>
            <person name="Jetten M.S.M."/>
            <person name="Mascher T."/>
            <person name="Medema M.H."/>
            <person name="Devos D.P."/>
            <person name="Kaster A.-K."/>
            <person name="Ovreas L."/>
            <person name="Rohde M."/>
            <person name="Galperin M.Y."/>
            <person name="Jogler C."/>
        </authorList>
    </citation>
    <scope>NUCLEOTIDE SEQUENCE [LARGE SCALE GENOMIC DNA]</scope>
    <source>
        <strain evidence="2 3">Pla111</strain>
    </source>
</reference>
<sequence>MDQPPASLDLTSEPPRAPRSTASPANFLGVTFECCGVYTRIYRNKNGDAYVGRCPRCLASLTVGIGPGGQSGRFYTAS</sequence>
<organism evidence="2 3">
    <name type="scientific">Botrimarina hoheduenensis</name>
    <dbReference type="NCBI Taxonomy" id="2528000"/>
    <lineage>
        <taxon>Bacteria</taxon>
        <taxon>Pseudomonadati</taxon>
        <taxon>Planctomycetota</taxon>
        <taxon>Planctomycetia</taxon>
        <taxon>Pirellulales</taxon>
        <taxon>Lacipirellulaceae</taxon>
        <taxon>Botrimarina</taxon>
    </lineage>
</organism>
<gene>
    <name evidence="2" type="ORF">Pla111_25560</name>
</gene>
<dbReference type="Proteomes" id="UP000318995">
    <property type="component" value="Unassembled WGS sequence"/>
</dbReference>
<keyword evidence="3" id="KW-1185">Reference proteome</keyword>
<evidence type="ECO:0000313" key="3">
    <source>
        <dbReference type="Proteomes" id="UP000318995"/>
    </source>
</evidence>
<accession>A0A5C5VWC4</accession>
<proteinExistence type="predicted"/>
<feature type="region of interest" description="Disordered" evidence="1">
    <location>
        <begin position="1"/>
        <end position="23"/>
    </location>
</feature>
<name>A0A5C5VWC4_9BACT</name>
<dbReference type="AlphaFoldDB" id="A0A5C5VWC4"/>
<dbReference type="EMBL" id="SJPH01000005">
    <property type="protein sequence ID" value="TWT42918.1"/>
    <property type="molecule type" value="Genomic_DNA"/>
</dbReference>
<dbReference type="RefSeq" id="WP_197525003.1">
    <property type="nucleotide sequence ID" value="NZ_SJPH01000005.1"/>
</dbReference>
<evidence type="ECO:0000313" key="2">
    <source>
        <dbReference type="EMBL" id="TWT42918.1"/>
    </source>
</evidence>